<evidence type="ECO:0000256" key="1">
    <source>
        <dbReference type="SAM" id="MobiDB-lite"/>
    </source>
</evidence>
<feature type="region of interest" description="Disordered" evidence="1">
    <location>
        <begin position="296"/>
        <end position="356"/>
    </location>
</feature>
<feature type="compositionally biased region" description="Basic residues" evidence="1">
    <location>
        <begin position="296"/>
        <end position="308"/>
    </location>
</feature>
<proteinExistence type="predicted"/>
<dbReference type="EMBL" id="JBCGBO010000001">
    <property type="protein sequence ID" value="KAK9229134.1"/>
    <property type="molecule type" value="Genomic_DNA"/>
</dbReference>
<feature type="region of interest" description="Disordered" evidence="1">
    <location>
        <begin position="111"/>
        <end position="135"/>
    </location>
</feature>
<keyword evidence="3" id="KW-1185">Reference proteome</keyword>
<evidence type="ECO:0000313" key="3">
    <source>
        <dbReference type="Proteomes" id="UP001428341"/>
    </source>
</evidence>
<evidence type="ECO:0000313" key="2">
    <source>
        <dbReference type="EMBL" id="KAK9229134.1"/>
    </source>
</evidence>
<reference evidence="2 3" key="1">
    <citation type="submission" date="2024-05" db="EMBL/GenBank/DDBJ databases">
        <title>Haplotype-resolved chromosome-level genome assembly of Huyou (Citrus changshanensis).</title>
        <authorList>
            <person name="Miao C."/>
            <person name="Chen W."/>
            <person name="Wu Y."/>
            <person name="Wang L."/>
            <person name="Zhao S."/>
            <person name="Grierson D."/>
            <person name="Xu C."/>
            <person name="Chen K."/>
        </authorList>
    </citation>
    <scope>NUCLEOTIDE SEQUENCE [LARGE SCALE GENOMIC DNA]</scope>
    <source>
        <strain evidence="2">01-14</strain>
        <tissue evidence="2">Leaf</tissue>
    </source>
</reference>
<dbReference type="AlphaFoldDB" id="A0AAP0N3W6"/>
<feature type="compositionally biased region" description="Basic residues" evidence="1">
    <location>
        <begin position="111"/>
        <end position="121"/>
    </location>
</feature>
<organism evidence="2 3">
    <name type="scientific">Citrus x changshan-huyou</name>
    <dbReference type="NCBI Taxonomy" id="2935761"/>
    <lineage>
        <taxon>Eukaryota</taxon>
        <taxon>Viridiplantae</taxon>
        <taxon>Streptophyta</taxon>
        <taxon>Embryophyta</taxon>
        <taxon>Tracheophyta</taxon>
        <taxon>Spermatophyta</taxon>
        <taxon>Magnoliopsida</taxon>
        <taxon>eudicotyledons</taxon>
        <taxon>Gunneridae</taxon>
        <taxon>Pentapetalae</taxon>
        <taxon>rosids</taxon>
        <taxon>malvids</taxon>
        <taxon>Sapindales</taxon>
        <taxon>Rutaceae</taxon>
        <taxon>Aurantioideae</taxon>
        <taxon>Citrus</taxon>
    </lineage>
</organism>
<gene>
    <name evidence="2" type="ORF">WN944_022091</name>
</gene>
<feature type="region of interest" description="Disordered" evidence="1">
    <location>
        <begin position="1"/>
        <end position="21"/>
    </location>
</feature>
<name>A0AAP0N3W6_9ROSI</name>
<sequence length="460" mass="52630">MSTFGNNEHIRKPRKDPRRKPRIDEHIRKRLEDKVSLKIHPVNKWNKFTAIKIQEGCPGGTGTDLGFRVICQDNNRNHLDERVYLLIKIACISDLLVTAMARIRKHYRKRAEKRAKGRAHSKNKETTSTFGNQEKILEENQESTSTFGKEWRSMLRGPIDVLRKLEDNVSLKIRPVNKWNKFTAIKIQGGCLGGGTGTDLGFHIIFQDNNWNHLDERVHLLIKSLATVAGISVKCRPSYRAPPTFSYRTSHDLSDKVGVALQVAAVTRQRYVKPRLMTIACVSDLLVTAMVRIRKHDRKRAEKRAKGRAHSENKETTSTFGNDEHIRKPRKDPRRKPRIDEHIRKRVEKPDKGPDRHTQYDLCHCNFLIISNQYSHEETSIPMNCRTKIGKIGCSEFEPIGGVDMLEFMDEFSVHSTCGESVGLMIRLGQRVDVVVNGPHGHIALGEIIGINVDYERQSC</sequence>
<comment type="caution">
    <text evidence="2">The sequence shown here is derived from an EMBL/GenBank/DDBJ whole genome shotgun (WGS) entry which is preliminary data.</text>
</comment>
<accession>A0AAP0N3W6</accession>
<dbReference type="Proteomes" id="UP001428341">
    <property type="component" value="Unassembled WGS sequence"/>
</dbReference>
<feature type="compositionally biased region" description="Basic residues" evidence="1">
    <location>
        <begin position="327"/>
        <end position="337"/>
    </location>
</feature>
<feature type="compositionally biased region" description="Basic and acidic residues" evidence="1">
    <location>
        <begin position="338"/>
        <end position="356"/>
    </location>
</feature>
<feature type="compositionally biased region" description="Basic residues" evidence="1">
    <location>
        <begin position="11"/>
        <end position="21"/>
    </location>
</feature>
<protein>
    <submittedName>
        <fullName evidence="2">Uncharacterized protein</fullName>
    </submittedName>
</protein>